<keyword evidence="4 7" id="KW-0540">Nuclease</keyword>
<keyword evidence="11" id="KW-1185">Reference proteome</keyword>
<dbReference type="CDD" id="cd00840">
    <property type="entry name" value="MPP_Mre11_N"/>
    <property type="match status" value="1"/>
</dbReference>
<comment type="subunit">
    <text evidence="2 7">Heterodimer of SbcC and SbcD.</text>
</comment>
<evidence type="ECO:0000259" key="8">
    <source>
        <dbReference type="Pfam" id="PF00149"/>
    </source>
</evidence>
<evidence type="ECO:0000313" key="10">
    <source>
        <dbReference type="EMBL" id="ADP71133.1"/>
    </source>
</evidence>
<dbReference type="GO" id="GO:0008408">
    <property type="term" value="F:3'-5' exonuclease activity"/>
    <property type="evidence" value="ECO:0007669"/>
    <property type="project" value="InterPro"/>
</dbReference>
<dbReference type="eggNOG" id="COG0420">
    <property type="taxonomic scope" value="Bacteria"/>
</dbReference>
<feature type="domain" description="Nuclease SbcCD subunit D C-terminal" evidence="9">
    <location>
        <begin position="274"/>
        <end position="356"/>
    </location>
</feature>
<dbReference type="InterPro" id="IPR050535">
    <property type="entry name" value="DNA_Repair-Maintenance_Comp"/>
</dbReference>
<keyword evidence="7" id="KW-0255">Endonuclease</keyword>
<dbReference type="OrthoDB" id="9773856at2"/>
<dbReference type="Proteomes" id="UP000001399">
    <property type="component" value="Chromosome"/>
</dbReference>
<dbReference type="NCBIfam" id="TIGR00619">
    <property type="entry name" value="sbcd"/>
    <property type="match status" value="1"/>
</dbReference>
<dbReference type="PANTHER" id="PTHR30337">
    <property type="entry name" value="COMPONENT OF ATP-DEPENDENT DSDNA EXONUCLEASE"/>
    <property type="match status" value="1"/>
</dbReference>
<dbReference type="GO" id="GO:0004519">
    <property type="term" value="F:endonuclease activity"/>
    <property type="evidence" value="ECO:0007669"/>
    <property type="project" value="UniProtKB-KW"/>
</dbReference>
<dbReference type="RefSeq" id="WP_013419523.1">
    <property type="nucleotide sequence ID" value="NC_014664.1"/>
</dbReference>
<evidence type="ECO:0000259" key="9">
    <source>
        <dbReference type="Pfam" id="PF12320"/>
    </source>
</evidence>
<keyword evidence="6 7" id="KW-0269">Exonuclease</keyword>
<dbReference type="Pfam" id="PF12320">
    <property type="entry name" value="SbcD_C"/>
    <property type="match status" value="1"/>
</dbReference>
<dbReference type="InterPro" id="IPR041796">
    <property type="entry name" value="Mre11_N"/>
</dbReference>
<evidence type="ECO:0000256" key="6">
    <source>
        <dbReference type="ARBA" id="ARBA00022839"/>
    </source>
</evidence>
<dbReference type="InterPro" id="IPR029052">
    <property type="entry name" value="Metallo-depent_PP-like"/>
</dbReference>
<evidence type="ECO:0000313" key="11">
    <source>
        <dbReference type="Proteomes" id="UP000001399"/>
    </source>
</evidence>
<dbReference type="EMBL" id="CP002292">
    <property type="protein sequence ID" value="ADP71133.1"/>
    <property type="molecule type" value="Genomic_DNA"/>
</dbReference>
<evidence type="ECO:0000256" key="7">
    <source>
        <dbReference type="RuleBase" id="RU363069"/>
    </source>
</evidence>
<comment type="function">
    <text evidence="7">SbcCD cleaves DNA hairpin structures. These structures can inhibit DNA replication and are intermediates in certain DNA recombination reactions. The complex acts as a 3'-&gt;5' double strand exonuclease that can open hairpins. It also has a 5' single-strand endonuclease activity.</text>
</comment>
<dbReference type="GO" id="GO:0006260">
    <property type="term" value="P:DNA replication"/>
    <property type="evidence" value="ECO:0007669"/>
    <property type="project" value="UniProtKB-KW"/>
</dbReference>
<keyword evidence="7" id="KW-0233">DNA recombination</keyword>
<evidence type="ECO:0000256" key="1">
    <source>
        <dbReference type="ARBA" id="ARBA00010555"/>
    </source>
</evidence>
<reference evidence="11" key="1">
    <citation type="journal article" date="2011" name="J. Bacteriol.">
        <title>Genome sequences of eight morphologically diverse alphaproteobacteria.</title>
        <authorList>
            <consortium name="US DOE Joint Genome Institute"/>
            <person name="Brown P.J."/>
            <person name="Kysela D.T."/>
            <person name="Buechlein A."/>
            <person name="Hemmerich C."/>
            <person name="Brun Y.V."/>
        </authorList>
    </citation>
    <scope>NUCLEOTIDE SEQUENCE [LARGE SCALE GENOMIC DNA]</scope>
    <source>
        <strain evidence="11">ATCC 17100 / ATH 3.1.1 / DSM 162 / LMG 4299</strain>
    </source>
</reference>
<proteinExistence type="inferred from homology"/>
<dbReference type="GO" id="GO:0006310">
    <property type="term" value="P:DNA recombination"/>
    <property type="evidence" value="ECO:0007669"/>
    <property type="project" value="UniProtKB-KW"/>
</dbReference>
<dbReference type="Pfam" id="PF00149">
    <property type="entry name" value="Metallophos"/>
    <property type="match status" value="1"/>
</dbReference>
<keyword evidence="5 7" id="KW-0378">Hydrolase</keyword>
<sequence>MRLLHTADWHLGRQFDGRALDDDHAHVLEQVYAVIVAEQPQALIIAGDLFDRAAPSEAAVRLFNDFVQRVVRDTETAIIVIAGNHDSADRIGAMGLLASRNRALVRGPLTAIEVPLILEDEFGPVAISGLPFAYEYAARECFHDTAIAAPVDVLRAQVAAAKEHVPAGARWVIAAHAFVSGAVVGESERSLSRAVGGIETVTVDVFEGAHYVALGHLHREQTVAGAEHICYSGSLLPFAFGEDDHDKGMLLVDLAEHGGIAKRFIPFQLKRRARTIRGTMEAILSEGALNPSQDFLRIVLTDDARAIDPMKRIREFYPNACLLEYEKDIALEAHHPGVARATKLTDPAEVIAEFLQFTRNSPPTDAEQALIAQALHGSAVESREPELEIA</sequence>
<dbReference type="InterPro" id="IPR004843">
    <property type="entry name" value="Calcineurin-like_PHP"/>
</dbReference>
<evidence type="ECO:0000256" key="5">
    <source>
        <dbReference type="ARBA" id="ARBA00022801"/>
    </source>
</evidence>
<organism evidence="10 11">
    <name type="scientific">Rhodomicrobium vannielii (strain ATCC 17100 / DSM 162 / LMG 4299 / NCIMB 10020 / ATH 3.1.1)</name>
    <dbReference type="NCBI Taxonomy" id="648757"/>
    <lineage>
        <taxon>Bacteria</taxon>
        <taxon>Pseudomonadati</taxon>
        <taxon>Pseudomonadota</taxon>
        <taxon>Alphaproteobacteria</taxon>
        <taxon>Hyphomicrobiales</taxon>
        <taxon>Hyphomicrobiaceae</taxon>
        <taxon>Rhodomicrobium</taxon>
    </lineage>
</organism>
<dbReference type="STRING" id="648757.Rvan_1897"/>
<name>E3I0P3_RHOVT</name>
<dbReference type="HOGENOM" id="CLU_038045_0_1_5"/>
<evidence type="ECO:0000256" key="2">
    <source>
        <dbReference type="ARBA" id="ARBA00011322"/>
    </source>
</evidence>
<protein>
    <recommendedName>
        <fullName evidence="3 7">Nuclease SbcCD subunit D</fullName>
    </recommendedName>
</protein>
<feature type="domain" description="Calcineurin-like phosphoesterase" evidence="8">
    <location>
        <begin position="1"/>
        <end position="96"/>
    </location>
</feature>
<comment type="similarity">
    <text evidence="1 7">Belongs to the SbcD family.</text>
</comment>
<keyword evidence="7" id="KW-0235">DNA replication</keyword>
<dbReference type="InterPro" id="IPR004593">
    <property type="entry name" value="SbcD"/>
</dbReference>
<dbReference type="Gene3D" id="3.60.21.10">
    <property type="match status" value="1"/>
</dbReference>
<evidence type="ECO:0000256" key="3">
    <source>
        <dbReference type="ARBA" id="ARBA00013365"/>
    </source>
</evidence>
<gene>
    <name evidence="7" type="primary">sbcD</name>
    <name evidence="10" type="ordered locus">Rvan_1897</name>
</gene>
<dbReference type="SUPFAM" id="SSF56300">
    <property type="entry name" value="Metallo-dependent phosphatases"/>
    <property type="match status" value="1"/>
</dbReference>
<dbReference type="AlphaFoldDB" id="E3I0P3"/>
<dbReference type="InterPro" id="IPR026843">
    <property type="entry name" value="SbcD_C"/>
</dbReference>
<dbReference type="PANTHER" id="PTHR30337:SF0">
    <property type="entry name" value="NUCLEASE SBCCD SUBUNIT D"/>
    <property type="match status" value="1"/>
</dbReference>
<accession>E3I0P3</accession>
<dbReference type="KEGG" id="rva:Rvan_1897"/>
<evidence type="ECO:0000256" key="4">
    <source>
        <dbReference type="ARBA" id="ARBA00022722"/>
    </source>
</evidence>